<dbReference type="AlphaFoldDB" id="A0A642V709"/>
<dbReference type="EMBL" id="SWFS01000165">
    <property type="protein sequence ID" value="KAA8915415.1"/>
    <property type="molecule type" value="Genomic_DNA"/>
</dbReference>
<feature type="region of interest" description="Disordered" evidence="1">
    <location>
        <begin position="85"/>
        <end position="129"/>
    </location>
</feature>
<accession>A0A642V709</accession>
<dbReference type="InterPro" id="IPR053274">
    <property type="entry name" value="Fluconazole_resistance"/>
</dbReference>
<name>A0A642V709_9ASCO</name>
<dbReference type="VEuPathDB" id="FungiDB:TRICI_002448"/>
<evidence type="ECO:0000259" key="2">
    <source>
        <dbReference type="Pfam" id="PF13259"/>
    </source>
</evidence>
<dbReference type="InterPro" id="IPR025124">
    <property type="entry name" value="Gag1-like_clamp"/>
</dbReference>
<feature type="domain" description="Gag1-like clamp" evidence="2">
    <location>
        <begin position="132"/>
        <end position="211"/>
    </location>
</feature>
<dbReference type="OrthoDB" id="5576875at2759"/>
<comment type="caution">
    <text evidence="3">The sequence shown here is derived from an EMBL/GenBank/DDBJ whole genome shotgun (WGS) entry which is preliminary data.</text>
</comment>
<dbReference type="PANTHER" id="PTHR28065:SF1">
    <property type="entry name" value="DUF4050 DOMAIN-CONTAINING PROTEIN"/>
    <property type="match status" value="1"/>
</dbReference>
<dbReference type="Proteomes" id="UP000761534">
    <property type="component" value="Unassembled WGS sequence"/>
</dbReference>
<sequence>MGFKWFRRLRRGMSRRGCSAEHDEAVVVSIEHMFVREGEEAVVQEEAQGQVQPVVRVEPELPVPVPGSADGVTAAEGAAPVVVQNLTPRSTATTTTTTSSTPGMHDDDGERSASVTSATTTHDDDADERPVGYDEWVRIRERWTKGTCAHATTPDEFENYEHSQLKHIPPTAYPRMYKMLVKENRPLKEPLNLADALKIIKAGWEADGTWPSPDQLQN</sequence>
<gene>
    <name evidence="3" type="ORF">TRICI_002448</name>
</gene>
<dbReference type="Pfam" id="PF13259">
    <property type="entry name" value="clamp_Gag1-like"/>
    <property type="match status" value="1"/>
</dbReference>
<evidence type="ECO:0000313" key="3">
    <source>
        <dbReference type="EMBL" id="KAA8915415.1"/>
    </source>
</evidence>
<feature type="compositionally biased region" description="Low complexity" evidence="1">
    <location>
        <begin position="90"/>
        <end position="101"/>
    </location>
</feature>
<evidence type="ECO:0000313" key="4">
    <source>
        <dbReference type="Proteomes" id="UP000761534"/>
    </source>
</evidence>
<proteinExistence type="predicted"/>
<keyword evidence="4" id="KW-1185">Reference proteome</keyword>
<protein>
    <recommendedName>
        <fullName evidence="2">Gag1-like clamp domain-containing protein</fullName>
    </recommendedName>
</protein>
<reference evidence="3" key="1">
    <citation type="journal article" date="2019" name="G3 (Bethesda)">
        <title>Genome Assemblies of Two Rare Opportunistic Yeast Pathogens: Diutina rugosa (syn. Candida rugosa) and Trichomonascus ciferrii (syn. Candida ciferrii).</title>
        <authorList>
            <person name="Mixao V."/>
            <person name="Saus E."/>
            <person name="Hansen A.P."/>
            <person name="Lass-Florl C."/>
            <person name="Gabaldon T."/>
        </authorList>
    </citation>
    <scope>NUCLEOTIDE SEQUENCE</scope>
    <source>
        <strain evidence="3">CBS 4856</strain>
    </source>
</reference>
<evidence type="ECO:0000256" key="1">
    <source>
        <dbReference type="SAM" id="MobiDB-lite"/>
    </source>
</evidence>
<organism evidence="3 4">
    <name type="scientific">Trichomonascus ciferrii</name>
    <dbReference type="NCBI Taxonomy" id="44093"/>
    <lineage>
        <taxon>Eukaryota</taxon>
        <taxon>Fungi</taxon>
        <taxon>Dikarya</taxon>
        <taxon>Ascomycota</taxon>
        <taxon>Saccharomycotina</taxon>
        <taxon>Dipodascomycetes</taxon>
        <taxon>Dipodascales</taxon>
        <taxon>Trichomonascaceae</taxon>
        <taxon>Trichomonascus</taxon>
        <taxon>Trichomonascus ciferrii complex</taxon>
    </lineage>
</organism>
<dbReference type="PANTHER" id="PTHR28065">
    <property type="entry name" value="FREQUENIN"/>
    <property type="match status" value="1"/>
</dbReference>